<keyword evidence="1" id="KW-0472">Membrane</keyword>
<accession>A0A7C4H859</accession>
<gene>
    <name evidence="2" type="ORF">ENU21_00875</name>
</gene>
<name>A0A7C4H859_THEPE</name>
<dbReference type="EMBL" id="DTBQ01000027">
    <property type="protein sequence ID" value="HGM46291.1"/>
    <property type="molecule type" value="Genomic_DNA"/>
</dbReference>
<feature type="transmembrane region" description="Helical" evidence="1">
    <location>
        <begin position="98"/>
        <end position="118"/>
    </location>
</feature>
<keyword evidence="1" id="KW-0812">Transmembrane</keyword>
<sequence>MLSGAHYASLAAGSAGGETALYALLIVTVLGLVGSLASLRSRNAALGDAIVAVSFTLLVTVAALSESAFLAAYVCSVALLALRDALWLYSSGKASGPLLHRVTLVYAAALMIAAPSLLVREMLPRALSPIVALVAVAALLTYLFTVAEALRRDSYSSSIPR</sequence>
<protein>
    <submittedName>
        <fullName evidence="2">Uncharacterized protein</fullName>
    </submittedName>
</protein>
<dbReference type="AlphaFoldDB" id="A0A7C4H859"/>
<comment type="caution">
    <text evidence="2">The sequence shown here is derived from an EMBL/GenBank/DDBJ whole genome shotgun (WGS) entry which is preliminary data.</text>
</comment>
<organism evidence="2">
    <name type="scientific">Thermofilum pendens</name>
    <dbReference type="NCBI Taxonomy" id="2269"/>
    <lineage>
        <taxon>Archaea</taxon>
        <taxon>Thermoproteota</taxon>
        <taxon>Thermoprotei</taxon>
        <taxon>Thermofilales</taxon>
        <taxon>Thermofilaceae</taxon>
        <taxon>Thermofilum</taxon>
    </lineage>
</organism>
<proteinExistence type="predicted"/>
<keyword evidence="1" id="KW-1133">Transmembrane helix</keyword>
<reference evidence="2" key="1">
    <citation type="journal article" date="2020" name="mSystems">
        <title>Genome- and Community-Level Interaction Insights into Carbon Utilization and Element Cycling Functions of Hydrothermarchaeota in Hydrothermal Sediment.</title>
        <authorList>
            <person name="Zhou Z."/>
            <person name="Liu Y."/>
            <person name="Xu W."/>
            <person name="Pan J."/>
            <person name="Luo Z.H."/>
            <person name="Li M."/>
        </authorList>
    </citation>
    <scope>NUCLEOTIDE SEQUENCE</scope>
    <source>
        <strain evidence="2">SpSt-649</strain>
    </source>
</reference>
<feature type="transmembrane region" description="Helical" evidence="1">
    <location>
        <begin position="20"/>
        <end position="39"/>
    </location>
</feature>
<evidence type="ECO:0000256" key="1">
    <source>
        <dbReference type="SAM" id="Phobius"/>
    </source>
</evidence>
<feature type="transmembrane region" description="Helical" evidence="1">
    <location>
        <begin position="130"/>
        <end position="150"/>
    </location>
</feature>
<feature type="transmembrane region" description="Helical" evidence="1">
    <location>
        <begin position="46"/>
        <end position="64"/>
    </location>
</feature>
<evidence type="ECO:0000313" key="2">
    <source>
        <dbReference type="EMBL" id="HGM46291.1"/>
    </source>
</evidence>